<gene>
    <name evidence="1" type="ORF">E4K64_32255</name>
</gene>
<accession>A0A4Y9NSF0</accession>
<sequence>MKLDSRHIVGLPVKLGRDLMRHLNVYRIDVASVHSFFNEQHWRVTVDAARKINPRIPVGIRQNVDEKEYCRIWGFRFNPIKRAEAERVFAALLAEGYLEPNEPEHSRDTRRYQLSRKGRQTAAANLTKRFDRAKADEEVRELIAHANRINTRDELVFYVNKITAFGSYLSDTDDLGDIDLVVNLNVRRPNTRFTEESHYRADNSGKSLDFSSRLDYGRNEVMQLLRARRARLSFASASTVEELKTEASVLFEWGPDTKRRAEMEAFDWRLHEPLRQVKEWLAANPVNSDPVEIARWCQGVADVLSKGGLYVRLFHNWSGNFAQKMMPYWGLPTSQAAAATAHDISWAEYATRAATYITEGYKQTITPVVEREFYLHFAYNLDASDAAILTAERFGWKPAEDQQYISMRNHTDHLETIYQLHPELKDGVASS</sequence>
<evidence type="ECO:0000313" key="1">
    <source>
        <dbReference type="EMBL" id="TFV69633.1"/>
    </source>
</evidence>
<dbReference type="Proteomes" id="UP000297700">
    <property type="component" value="Unassembled WGS sequence"/>
</dbReference>
<protein>
    <recommendedName>
        <fullName evidence="3">Nucleotidyltransferase</fullName>
    </recommendedName>
</protein>
<evidence type="ECO:0000313" key="2">
    <source>
        <dbReference type="Proteomes" id="UP000297700"/>
    </source>
</evidence>
<dbReference type="AlphaFoldDB" id="A0A4Y9NSF0"/>
<reference evidence="1 2" key="1">
    <citation type="submission" date="2019-03" db="EMBL/GenBank/DDBJ databases">
        <title>Bradyrhizobium strains diversity.</title>
        <authorList>
            <person name="Urquiaga M.C.O."/>
            <person name="Hungria M."/>
            <person name="Delamuta J.R.M."/>
            <person name="Klepa M.S."/>
        </authorList>
    </citation>
    <scope>NUCLEOTIDE SEQUENCE [LARGE SCALE GENOMIC DNA]</scope>
    <source>
        <strain evidence="1 2">CNPSo 3426</strain>
    </source>
</reference>
<name>A0A4Y9NSF0_9BRAD</name>
<proteinExistence type="predicted"/>
<dbReference type="RefSeq" id="WP_135166997.1">
    <property type="nucleotide sequence ID" value="NZ_SPQS01000025.1"/>
</dbReference>
<dbReference type="EMBL" id="SPQS01000025">
    <property type="protein sequence ID" value="TFV69633.1"/>
    <property type="molecule type" value="Genomic_DNA"/>
</dbReference>
<organism evidence="1 2">
    <name type="scientific">Bradyrhizobium frederickii</name>
    <dbReference type="NCBI Taxonomy" id="2560054"/>
    <lineage>
        <taxon>Bacteria</taxon>
        <taxon>Pseudomonadati</taxon>
        <taxon>Pseudomonadota</taxon>
        <taxon>Alphaproteobacteria</taxon>
        <taxon>Hyphomicrobiales</taxon>
        <taxon>Nitrobacteraceae</taxon>
        <taxon>Bradyrhizobium</taxon>
    </lineage>
</organism>
<comment type="caution">
    <text evidence="1">The sequence shown here is derived from an EMBL/GenBank/DDBJ whole genome shotgun (WGS) entry which is preliminary data.</text>
</comment>
<evidence type="ECO:0008006" key="3">
    <source>
        <dbReference type="Google" id="ProtNLM"/>
    </source>
</evidence>